<dbReference type="NCBIfam" id="TIGR04565">
    <property type="entry name" value="OMP_myx_plus"/>
    <property type="match status" value="1"/>
</dbReference>
<feature type="domain" description="Outer membrane protein beta-barrel" evidence="3">
    <location>
        <begin position="22"/>
        <end position="205"/>
    </location>
</feature>
<reference evidence="4" key="1">
    <citation type="submission" date="2023-07" db="EMBL/GenBank/DDBJ databases">
        <title>Genome content predicts the carbon catabolic preferences of heterotrophic bacteria.</title>
        <authorList>
            <person name="Gralka M."/>
        </authorList>
    </citation>
    <scope>NUCLEOTIDE SEQUENCE</scope>
    <source>
        <strain evidence="4">I3M17_2</strain>
    </source>
</reference>
<evidence type="ECO:0000259" key="3">
    <source>
        <dbReference type="Pfam" id="PF13505"/>
    </source>
</evidence>
<dbReference type="InterPro" id="IPR030820">
    <property type="entry name" value="OMP_myx_plus_Proteobacteria"/>
</dbReference>
<name>A0AAW7X536_9GAMM</name>
<keyword evidence="1 2" id="KW-0732">Signal</keyword>
<dbReference type="Proteomes" id="UP001169760">
    <property type="component" value="Unassembled WGS sequence"/>
</dbReference>
<evidence type="ECO:0000256" key="2">
    <source>
        <dbReference type="SAM" id="SignalP"/>
    </source>
</evidence>
<dbReference type="RefSeq" id="WP_216063627.1">
    <property type="nucleotide sequence ID" value="NZ_JAHKPP010000017.1"/>
</dbReference>
<feature type="signal peptide" evidence="2">
    <location>
        <begin position="1"/>
        <end position="33"/>
    </location>
</feature>
<dbReference type="AlphaFoldDB" id="A0AAW7X536"/>
<protein>
    <submittedName>
        <fullName evidence="4">Outer membrane beta-barrel domain-containing protein</fullName>
    </submittedName>
</protein>
<comment type="caution">
    <text evidence="4">The sequence shown here is derived from an EMBL/GenBank/DDBJ whole genome shotgun (WGS) entry which is preliminary data.</text>
</comment>
<feature type="chain" id="PRO_5044015307" evidence="2">
    <location>
        <begin position="34"/>
        <end position="205"/>
    </location>
</feature>
<accession>A0AAW7X536</accession>
<gene>
    <name evidence="4" type="ORF">Q4521_04170</name>
</gene>
<organism evidence="4 5">
    <name type="scientific">Saccharophagus degradans</name>
    <dbReference type="NCBI Taxonomy" id="86304"/>
    <lineage>
        <taxon>Bacteria</taxon>
        <taxon>Pseudomonadati</taxon>
        <taxon>Pseudomonadota</taxon>
        <taxon>Gammaproteobacteria</taxon>
        <taxon>Cellvibrionales</taxon>
        <taxon>Cellvibrionaceae</taxon>
        <taxon>Saccharophagus</taxon>
    </lineage>
</organism>
<proteinExistence type="predicted"/>
<evidence type="ECO:0000256" key="1">
    <source>
        <dbReference type="ARBA" id="ARBA00022729"/>
    </source>
</evidence>
<dbReference type="Pfam" id="PF13505">
    <property type="entry name" value="OMP_b-brl"/>
    <property type="match status" value="1"/>
</dbReference>
<sequence length="205" mass="22658">MVRRFQHVFLSGRILASIGAAVFLLATAGTAQAAENDKAKINSDFFEVGVSTGMLNIEDFGSELYAGVSANFKATEDFFLQFNYAQSHLALSAFEQSQGRLFEGADRDFKHYDFLVGYNIFQGEVFRSNRKSNLSALYVVAGVGETALGGENNFSYTYGVGYQFALTRKIIVRCDYRNVSFNSSLLVEDELTRTSQIGVGVGYLF</sequence>
<evidence type="ECO:0000313" key="4">
    <source>
        <dbReference type="EMBL" id="MDO6421662.1"/>
    </source>
</evidence>
<dbReference type="EMBL" id="JAUOPB010000002">
    <property type="protein sequence ID" value="MDO6421662.1"/>
    <property type="molecule type" value="Genomic_DNA"/>
</dbReference>
<evidence type="ECO:0000313" key="5">
    <source>
        <dbReference type="Proteomes" id="UP001169760"/>
    </source>
</evidence>
<dbReference type="InterPro" id="IPR027385">
    <property type="entry name" value="Beta-barrel_OMP"/>
</dbReference>